<dbReference type="RefSeq" id="XP_018473610.2">
    <property type="nucleotide sequence ID" value="XM_018618108.2"/>
</dbReference>
<proteinExistence type="predicted"/>
<protein>
    <submittedName>
        <fullName evidence="3">Uncharacterized protein LOC108844813</fullName>
    </submittedName>
</protein>
<feature type="chain" id="PRO_5040751029" evidence="1">
    <location>
        <begin position="30"/>
        <end position="98"/>
    </location>
</feature>
<dbReference type="OrthoDB" id="1034246at2759"/>
<dbReference type="PANTHER" id="PTHR31710">
    <property type="entry name" value="GB|AAF16529.1-RELATED"/>
    <property type="match status" value="1"/>
</dbReference>
<organism evidence="2 3">
    <name type="scientific">Raphanus sativus</name>
    <name type="common">Radish</name>
    <name type="synonym">Raphanus raphanistrum var. sativus</name>
    <dbReference type="NCBI Taxonomy" id="3726"/>
    <lineage>
        <taxon>Eukaryota</taxon>
        <taxon>Viridiplantae</taxon>
        <taxon>Streptophyta</taxon>
        <taxon>Embryophyta</taxon>
        <taxon>Tracheophyta</taxon>
        <taxon>Spermatophyta</taxon>
        <taxon>Magnoliopsida</taxon>
        <taxon>eudicotyledons</taxon>
        <taxon>Gunneridae</taxon>
        <taxon>Pentapetalae</taxon>
        <taxon>rosids</taxon>
        <taxon>malvids</taxon>
        <taxon>Brassicales</taxon>
        <taxon>Brassicaceae</taxon>
        <taxon>Brassiceae</taxon>
        <taxon>Raphanus</taxon>
    </lineage>
</organism>
<accession>A0A6J0MM89</accession>
<name>A0A6J0MM89_RAPSA</name>
<evidence type="ECO:0000313" key="3">
    <source>
        <dbReference type="RefSeq" id="XP_018473610.2"/>
    </source>
</evidence>
<reference evidence="2" key="1">
    <citation type="journal article" date="2019" name="Database">
        <title>The radish genome database (RadishGD): an integrated information resource for radish genomics.</title>
        <authorList>
            <person name="Yu H.J."/>
            <person name="Baek S."/>
            <person name="Lee Y.J."/>
            <person name="Cho A."/>
            <person name="Mun J.H."/>
        </authorList>
    </citation>
    <scope>NUCLEOTIDE SEQUENCE [LARGE SCALE GENOMIC DNA]</scope>
    <source>
        <strain evidence="2">cv. WK10039</strain>
    </source>
</reference>
<feature type="signal peptide" evidence="1">
    <location>
        <begin position="1"/>
        <end position="29"/>
    </location>
</feature>
<keyword evidence="1" id="KW-0732">Signal</keyword>
<dbReference type="Proteomes" id="UP000504610">
    <property type="component" value="Chromosome 1"/>
</dbReference>
<dbReference type="GeneID" id="108844813"/>
<reference evidence="3" key="2">
    <citation type="submission" date="2025-08" db="UniProtKB">
        <authorList>
            <consortium name="RefSeq"/>
        </authorList>
    </citation>
    <scope>IDENTIFICATION</scope>
    <source>
        <tissue evidence="3">Leaf</tissue>
    </source>
</reference>
<gene>
    <name evidence="3" type="primary">LOC108844813</name>
</gene>
<evidence type="ECO:0000313" key="2">
    <source>
        <dbReference type="Proteomes" id="UP000504610"/>
    </source>
</evidence>
<dbReference type="AlphaFoldDB" id="A0A6J0MM89"/>
<evidence type="ECO:0000256" key="1">
    <source>
        <dbReference type="SAM" id="SignalP"/>
    </source>
</evidence>
<dbReference type="PANTHER" id="PTHR31710:SF39">
    <property type="entry name" value="PLANT THIONIN FAMILY PROTEIN"/>
    <property type="match status" value="1"/>
</dbReference>
<sequence length="98" mass="10636">MAIQVSKKITSVLIIVILFTIFSAQFSHSKTIDVGCVKNCIVNQCMKASKKATPAACDNPCKTMCTSSMGIKNYFVPGPGGRDPIKAFCSTFSWFCNN</sequence>
<dbReference type="KEGG" id="rsz:108844813"/>
<keyword evidence="2" id="KW-1185">Reference proteome</keyword>